<dbReference type="EMBL" id="QZKU01000065">
    <property type="protein sequence ID" value="RJP21728.1"/>
    <property type="molecule type" value="Genomic_DNA"/>
</dbReference>
<keyword evidence="5" id="KW-0472">Membrane</keyword>
<keyword evidence="1 4" id="KW-0349">Heme</keyword>
<sequence>MNFPAVLFPVLGDRMVIAIIGIVHVLVSHGMAVGGSLFIVLLEYKSIREKNQMLNEAAYHMARWFFILTTAVGALTGVGIWFSTQIFSPVGIGSLLRLFFWVWFIEWGVFVAELSLVSIYYLTWRVMKPEKHLRVGVAYILVSLMTLFAIVGILGFQMTPGKWLETRSFWPAFFNVTYLPQSFSRMALAAMLACAFNLLIFSFMRHRFRDIRGEFLRFCGRYLLFVTPVYLFATFAYYQVLPERASQFMPVALMTLRLTQYASFSQIFFLFVAGFLFLTGLILFATRRSYGVLSVAPFILLTIGTAQFERVREFSRKPYVIEEYMYSNGIRKREAPYLSSTGVLKYYTWAQKQAGPRGAPASKGHAVFIIECSVCHTYRGMNGIFNKGPIIGTKEAAIQFLDNMQFTYPYMPPFIGTQDEKEALAEFLAEGIGGG</sequence>
<reference evidence="7 8" key="1">
    <citation type="journal article" date="2017" name="ISME J.">
        <title>Energy and carbon metabolisms in a deep terrestrial subsurface fluid microbial community.</title>
        <authorList>
            <person name="Momper L."/>
            <person name="Jungbluth S.P."/>
            <person name="Lee M.D."/>
            <person name="Amend J.P."/>
        </authorList>
    </citation>
    <scope>NUCLEOTIDE SEQUENCE [LARGE SCALE GENOMIC DNA]</scope>
    <source>
        <strain evidence="7">SURF_5</strain>
    </source>
</reference>
<dbReference type="InterPro" id="IPR009056">
    <property type="entry name" value="Cyt_c-like_dom"/>
</dbReference>
<dbReference type="Proteomes" id="UP000265882">
    <property type="component" value="Unassembled WGS sequence"/>
</dbReference>
<dbReference type="GO" id="GO:0020037">
    <property type="term" value="F:heme binding"/>
    <property type="evidence" value="ECO:0007669"/>
    <property type="project" value="InterPro"/>
</dbReference>
<dbReference type="PROSITE" id="PS51007">
    <property type="entry name" value="CYTC"/>
    <property type="match status" value="1"/>
</dbReference>
<organism evidence="7 8">
    <name type="scientific">Abyssobacteria bacterium (strain SURF_5)</name>
    <dbReference type="NCBI Taxonomy" id="2093360"/>
    <lineage>
        <taxon>Bacteria</taxon>
        <taxon>Pseudomonadati</taxon>
        <taxon>Candidatus Hydrogenedentota</taxon>
        <taxon>Candidatus Abyssobacteria</taxon>
    </lineage>
</organism>
<dbReference type="GO" id="GO:0046872">
    <property type="term" value="F:metal ion binding"/>
    <property type="evidence" value="ECO:0007669"/>
    <property type="project" value="UniProtKB-KW"/>
</dbReference>
<evidence type="ECO:0000313" key="7">
    <source>
        <dbReference type="EMBL" id="RJP21728.1"/>
    </source>
</evidence>
<evidence type="ECO:0000256" key="5">
    <source>
        <dbReference type="SAM" id="Phobius"/>
    </source>
</evidence>
<evidence type="ECO:0000313" key="8">
    <source>
        <dbReference type="Proteomes" id="UP000265882"/>
    </source>
</evidence>
<feature type="domain" description="Cytochrome c" evidence="6">
    <location>
        <begin position="359"/>
        <end position="435"/>
    </location>
</feature>
<protein>
    <submittedName>
        <fullName evidence="7">Cytochrome c</fullName>
    </submittedName>
</protein>
<feature type="transmembrane region" description="Helical" evidence="5">
    <location>
        <begin position="290"/>
        <end position="308"/>
    </location>
</feature>
<feature type="transmembrane region" description="Helical" evidence="5">
    <location>
        <begin position="63"/>
        <end position="86"/>
    </location>
</feature>
<name>A0A3A4NM67_ABYX5</name>
<feature type="transmembrane region" description="Helical" evidence="5">
    <location>
        <begin position="15"/>
        <end position="42"/>
    </location>
</feature>
<keyword evidence="2 4" id="KW-0479">Metal-binding</keyword>
<accession>A0A3A4NM67</accession>
<gene>
    <name evidence="7" type="ORF">C4520_09410</name>
</gene>
<dbReference type="GO" id="GO:0009055">
    <property type="term" value="F:electron transfer activity"/>
    <property type="evidence" value="ECO:0007669"/>
    <property type="project" value="InterPro"/>
</dbReference>
<evidence type="ECO:0000259" key="6">
    <source>
        <dbReference type="PROSITE" id="PS51007"/>
    </source>
</evidence>
<dbReference type="InterPro" id="IPR036909">
    <property type="entry name" value="Cyt_c-like_dom_sf"/>
</dbReference>
<feature type="transmembrane region" description="Helical" evidence="5">
    <location>
        <begin position="135"/>
        <end position="158"/>
    </location>
</feature>
<keyword evidence="5" id="KW-1133">Transmembrane helix</keyword>
<dbReference type="AlphaFoldDB" id="A0A3A4NM67"/>
<keyword evidence="5" id="KW-0812">Transmembrane</keyword>
<feature type="transmembrane region" description="Helical" evidence="5">
    <location>
        <begin position="261"/>
        <end position="283"/>
    </location>
</feature>
<proteinExistence type="predicted"/>
<evidence type="ECO:0000256" key="2">
    <source>
        <dbReference type="ARBA" id="ARBA00022723"/>
    </source>
</evidence>
<evidence type="ECO:0000256" key="1">
    <source>
        <dbReference type="ARBA" id="ARBA00022617"/>
    </source>
</evidence>
<evidence type="ECO:0000256" key="3">
    <source>
        <dbReference type="ARBA" id="ARBA00023004"/>
    </source>
</evidence>
<feature type="transmembrane region" description="Helical" evidence="5">
    <location>
        <begin position="98"/>
        <end position="123"/>
    </location>
</feature>
<dbReference type="SUPFAM" id="SSF46626">
    <property type="entry name" value="Cytochrome c"/>
    <property type="match status" value="1"/>
</dbReference>
<feature type="transmembrane region" description="Helical" evidence="5">
    <location>
        <begin position="178"/>
        <end position="201"/>
    </location>
</feature>
<evidence type="ECO:0000256" key="4">
    <source>
        <dbReference type="PROSITE-ProRule" id="PRU00433"/>
    </source>
</evidence>
<keyword evidence="3 4" id="KW-0408">Iron</keyword>
<comment type="caution">
    <text evidence="7">The sequence shown here is derived from an EMBL/GenBank/DDBJ whole genome shotgun (WGS) entry which is preliminary data.</text>
</comment>
<feature type="transmembrane region" description="Helical" evidence="5">
    <location>
        <begin position="222"/>
        <end position="241"/>
    </location>
</feature>